<evidence type="ECO:0000313" key="8">
    <source>
        <dbReference type="Proteomes" id="UP000315577"/>
    </source>
</evidence>
<gene>
    <name evidence="5" type="ORF">EDC36_11421</name>
    <name evidence="6" type="ORF">Tigna_02024</name>
</gene>
<evidence type="ECO:0000313" key="5">
    <source>
        <dbReference type="EMBL" id="TCS95383.1"/>
    </source>
</evidence>
<protein>
    <submittedName>
        <fullName evidence="5">Uncharacterized protein YutE (UPF0331/DUF86 family)</fullName>
    </submittedName>
</protein>
<dbReference type="InterPro" id="IPR037038">
    <property type="entry name" value="HepT-like_sf"/>
</dbReference>
<name>A0A4R3L6L3_9BURK</name>
<keyword evidence="2" id="KW-0540">Nuclease</keyword>
<reference evidence="6 8" key="2">
    <citation type="submission" date="2019-07" db="EMBL/GenBank/DDBJ databases">
        <title>Tepidimonas ignava SPS-1037 draft genome.</title>
        <authorList>
            <person name="Da Costa M.S."/>
            <person name="Froufe H.J.C."/>
            <person name="Egas C."/>
            <person name="Albuquerque L."/>
        </authorList>
    </citation>
    <scope>NUCLEOTIDE SEQUENCE [LARGE SCALE GENOMIC DNA]</scope>
    <source>
        <strain evidence="6 8">SPS-1037</strain>
    </source>
</reference>
<evidence type="ECO:0000313" key="6">
    <source>
        <dbReference type="EMBL" id="TSE19995.1"/>
    </source>
</evidence>
<dbReference type="PANTHER" id="PTHR33397">
    <property type="entry name" value="UPF0331 PROTEIN YUTE"/>
    <property type="match status" value="1"/>
</dbReference>
<sequence length="148" mass="16285">MIDAALREVLAQKSQRLQRAVARARAEWRASPDPAHDFTHQDAALLNVQRACEQAIDMANLICSAHGWALPEGARAAFHELAQHGWIDAPLADALGRMVAFRNILVHEYEALDLGIAQHVIDHHLDDLLRFAAVVLQRALPTPSPSAP</sequence>
<dbReference type="InterPro" id="IPR008201">
    <property type="entry name" value="HepT-like"/>
</dbReference>
<dbReference type="RefSeq" id="WP_132963261.1">
    <property type="nucleotide sequence ID" value="NZ_DAIPFN010000023.1"/>
</dbReference>
<keyword evidence="8" id="KW-1185">Reference proteome</keyword>
<dbReference type="EMBL" id="VJNC01000014">
    <property type="protein sequence ID" value="TSE19995.1"/>
    <property type="molecule type" value="Genomic_DNA"/>
</dbReference>
<dbReference type="EMBL" id="SMAH01000014">
    <property type="protein sequence ID" value="TCS95383.1"/>
    <property type="molecule type" value="Genomic_DNA"/>
</dbReference>
<keyword evidence="3" id="KW-0378">Hydrolase</keyword>
<reference evidence="5 7" key="1">
    <citation type="submission" date="2019-03" db="EMBL/GenBank/DDBJ databases">
        <title>Genomic Encyclopedia of Type Strains, Phase IV (KMG-IV): sequencing the most valuable type-strain genomes for metagenomic binning, comparative biology and taxonomic classification.</title>
        <authorList>
            <person name="Goeker M."/>
        </authorList>
    </citation>
    <scope>NUCLEOTIDE SEQUENCE [LARGE SCALE GENOMIC DNA]</scope>
    <source>
        <strain evidence="5 7">DSM 12034</strain>
    </source>
</reference>
<dbReference type="Pfam" id="PF01934">
    <property type="entry name" value="HepT-like"/>
    <property type="match status" value="1"/>
</dbReference>
<dbReference type="OrthoDB" id="9796612at2"/>
<dbReference type="GO" id="GO:0110001">
    <property type="term" value="C:toxin-antitoxin complex"/>
    <property type="evidence" value="ECO:0007669"/>
    <property type="project" value="InterPro"/>
</dbReference>
<dbReference type="Gene3D" id="1.20.120.580">
    <property type="entry name" value="bsu32300-like"/>
    <property type="match status" value="1"/>
</dbReference>
<evidence type="ECO:0000256" key="2">
    <source>
        <dbReference type="ARBA" id="ARBA00022722"/>
    </source>
</evidence>
<dbReference type="GO" id="GO:0004540">
    <property type="term" value="F:RNA nuclease activity"/>
    <property type="evidence" value="ECO:0007669"/>
    <property type="project" value="InterPro"/>
</dbReference>
<dbReference type="GO" id="GO:0016787">
    <property type="term" value="F:hydrolase activity"/>
    <property type="evidence" value="ECO:0007669"/>
    <property type="project" value="UniProtKB-KW"/>
</dbReference>
<proteinExistence type="inferred from homology"/>
<dbReference type="Proteomes" id="UP000315577">
    <property type="component" value="Unassembled WGS sequence"/>
</dbReference>
<dbReference type="SUPFAM" id="SSF81593">
    <property type="entry name" value="Nucleotidyltransferase substrate binding subunit/domain"/>
    <property type="match status" value="1"/>
</dbReference>
<keyword evidence="1" id="KW-1277">Toxin-antitoxin system</keyword>
<dbReference type="NCBIfam" id="NF047751">
    <property type="entry name" value="HepT_toxin"/>
    <property type="match status" value="1"/>
</dbReference>
<dbReference type="Proteomes" id="UP000295536">
    <property type="component" value="Unassembled WGS sequence"/>
</dbReference>
<dbReference type="InterPro" id="IPR052379">
    <property type="entry name" value="Type_VII_TA_RNase"/>
</dbReference>
<accession>A0A4R3L6L3</accession>
<dbReference type="PANTHER" id="PTHR33397:SF3">
    <property type="entry name" value="MRNA NUCLEASE HEPT"/>
    <property type="match status" value="1"/>
</dbReference>
<evidence type="ECO:0000256" key="4">
    <source>
        <dbReference type="ARBA" id="ARBA00024207"/>
    </source>
</evidence>
<evidence type="ECO:0000256" key="3">
    <source>
        <dbReference type="ARBA" id="ARBA00022801"/>
    </source>
</evidence>
<dbReference type="AlphaFoldDB" id="A0A4R3L6L3"/>
<comment type="similarity">
    <text evidence="4">Belongs to the HepT RNase toxin family.</text>
</comment>
<evidence type="ECO:0000313" key="7">
    <source>
        <dbReference type="Proteomes" id="UP000295536"/>
    </source>
</evidence>
<organism evidence="5 7">
    <name type="scientific">Tepidimonas ignava</name>
    <dbReference type="NCBI Taxonomy" id="114249"/>
    <lineage>
        <taxon>Bacteria</taxon>
        <taxon>Pseudomonadati</taxon>
        <taxon>Pseudomonadota</taxon>
        <taxon>Betaproteobacteria</taxon>
        <taxon>Burkholderiales</taxon>
        <taxon>Tepidimonas</taxon>
    </lineage>
</organism>
<comment type="caution">
    <text evidence="5">The sequence shown here is derived from an EMBL/GenBank/DDBJ whole genome shotgun (WGS) entry which is preliminary data.</text>
</comment>
<evidence type="ECO:0000256" key="1">
    <source>
        <dbReference type="ARBA" id="ARBA00022649"/>
    </source>
</evidence>